<comment type="caution">
    <text evidence="2">The sequence shown here is derived from an EMBL/GenBank/DDBJ whole genome shotgun (WGS) entry which is preliminary data.</text>
</comment>
<gene>
    <name evidence="2" type="ORF">Amon01_000367300</name>
</gene>
<evidence type="ECO:0000259" key="1">
    <source>
        <dbReference type="Pfam" id="PF14413"/>
    </source>
</evidence>
<proteinExistence type="predicted"/>
<dbReference type="GO" id="GO:0000287">
    <property type="term" value="F:magnesium ion binding"/>
    <property type="evidence" value="ECO:0007669"/>
    <property type="project" value="InterPro"/>
</dbReference>
<dbReference type="GO" id="GO:0008193">
    <property type="term" value="F:tRNA guanylyltransferase activity"/>
    <property type="evidence" value="ECO:0007669"/>
    <property type="project" value="InterPro"/>
</dbReference>
<dbReference type="AlphaFoldDB" id="A0A9W6YYR8"/>
<reference evidence="2" key="1">
    <citation type="submission" date="2023-04" db="EMBL/GenBank/DDBJ databases">
        <title>Ambrosiozyma monospora NBRC 1965.</title>
        <authorList>
            <person name="Ichikawa N."/>
            <person name="Sato H."/>
            <person name="Tonouchi N."/>
        </authorList>
    </citation>
    <scope>NUCLEOTIDE SEQUENCE</scope>
    <source>
        <strain evidence="2">NBRC 1965</strain>
    </source>
</reference>
<sequence>MTNQEAENRLIGTVSSEKQEILFSQFGINYNNEPEMFKKGTVFVRELKDLPEVSTTDMSKRQLERYYKKVKKSEIVEMHCDIIKDEFWEARPWLFRN</sequence>
<dbReference type="InterPro" id="IPR025845">
    <property type="entry name" value="Thg1_C_dom"/>
</dbReference>
<dbReference type="Gene3D" id="3.30.70.3000">
    <property type="match status" value="1"/>
</dbReference>
<dbReference type="PANTHER" id="PTHR12729">
    <property type="entry name" value="TRNA(HIS) GUANYLYLTRANSFERASE-RELATED"/>
    <property type="match status" value="1"/>
</dbReference>
<protein>
    <submittedName>
        <fullName evidence="2">Unnamed protein product</fullName>
    </submittedName>
</protein>
<feature type="domain" description="Thg1 C-terminal" evidence="1">
    <location>
        <begin position="1"/>
        <end position="84"/>
    </location>
</feature>
<name>A0A9W6YYR8_AMBMO</name>
<evidence type="ECO:0000313" key="2">
    <source>
        <dbReference type="EMBL" id="GMG29119.1"/>
    </source>
</evidence>
<accession>A0A9W6YYR8</accession>
<dbReference type="OrthoDB" id="62560at2759"/>
<dbReference type="EMBL" id="BSXU01001593">
    <property type="protein sequence ID" value="GMG29119.1"/>
    <property type="molecule type" value="Genomic_DNA"/>
</dbReference>
<dbReference type="GO" id="GO:0006400">
    <property type="term" value="P:tRNA modification"/>
    <property type="evidence" value="ECO:0007669"/>
    <property type="project" value="InterPro"/>
</dbReference>
<organism evidence="2 3">
    <name type="scientific">Ambrosiozyma monospora</name>
    <name type="common">Yeast</name>
    <name type="synonym">Endomycopsis monosporus</name>
    <dbReference type="NCBI Taxonomy" id="43982"/>
    <lineage>
        <taxon>Eukaryota</taxon>
        <taxon>Fungi</taxon>
        <taxon>Dikarya</taxon>
        <taxon>Ascomycota</taxon>
        <taxon>Saccharomycotina</taxon>
        <taxon>Pichiomycetes</taxon>
        <taxon>Pichiales</taxon>
        <taxon>Pichiaceae</taxon>
        <taxon>Ambrosiozyma</taxon>
    </lineage>
</organism>
<dbReference type="InterPro" id="IPR038469">
    <property type="entry name" value="tRNAHis_GuaTrfase_Thg1_sf"/>
</dbReference>
<evidence type="ECO:0000313" key="3">
    <source>
        <dbReference type="Proteomes" id="UP001165063"/>
    </source>
</evidence>
<dbReference type="InterPro" id="IPR007537">
    <property type="entry name" value="tRNAHis_GuaTrfase_Thg1"/>
</dbReference>
<dbReference type="Proteomes" id="UP001165063">
    <property type="component" value="Unassembled WGS sequence"/>
</dbReference>
<keyword evidence="3" id="KW-1185">Reference proteome</keyword>
<dbReference type="PANTHER" id="PTHR12729:SF6">
    <property type="entry name" value="TRNA(HIS) GUANYLYLTRANSFERASE-RELATED"/>
    <property type="match status" value="1"/>
</dbReference>
<dbReference type="Pfam" id="PF14413">
    <property type="entry name" value="Thg1C"/>
    <property type="match status" value="1"/>
</dbReference>